<dbReference type="InterPro" id="IPR051140">
    <property type="entry name" value="GATA_TF"/>
</dbReference>
<keyword evidence="5" id="KW-0862">Zinc</keyword>
<dbReference type="Pfam" id="PF00320">
    <property type="entry name" value="GATA"/>
    <property type="match status" value="1"/>
</dbReference>
<dbReference type="InterPro" id="IPR000679">
    <property type="entry name" value="Znf_GATA"/>
</dbReference>
<dbReference type="PROSITE" id="PS00344">
    <property type="entry name" value="GATA_ZN_FINGER_1"/>
    <property type="match status" value="1"/>
</dbReference>
<keyword evidence="6" id="KW-0805">Transcription regulation</keyword>
<comment type="subcellular location">
    <subcellularLocation>
        <location evidence="1">Nucleus</location>
    </subcellularLocation>
</comment>
<evidence type="ECO:0000256" key="8">
    <source>
        <dbReference type="ARBA" id="ARBA00023159"/>
    </source>
</evidence>
<name>A0A9Q1KP76_9CARY</name>
<keyword evidence="16" id="KW-1185">Reference proteome</keyword>
<evidence type="ECO:0000256" key="9">
    <source>
        <dbReference type="ARBA" id="ARBA00023163"/>
    </source>
</evidence>
<dbReference type="AlphaFoldDB" id="A0A9Q1KP76"/>
<keyword evidence="9" id="KW-0804">Transcription</keyword>
<sequence>MEDLEIFNPNYDFPSSILDYDFHDDFLPIPPFFPHDQESQESFSCRRHSNLRLDEYQNNASDHTTLESQIQLVTSKTGLIDSTYKRQRKRSQCPRGRNSSWAKLDLWKHIDYEPPPHNAVRAHKPRRCTHCQIEKTPQWREGPMGKKTLCNACGLRHKSGRLLPEYRPAASPTFDDAKHSNFHKKVEKMRGNAKRSEEDTMLA</sequence>
<dbReference type="InterPro" id="IPR013088">
    <property type="entry name" value="Znf_NHR/GATA"/>
</dbReference>
<evidence type="ECO:0000259" key="14">
    <source>
        <dbReference type="PROSITE" id="PS50114"/>
    </source>
</evidence>
<evidence type="ECO:0000256" key="11">
    <source>
        <dbReference type="ARBA" id="ARBA00055020"/>
    </source>
</evidence>
<keyword evidence="4 12" id="KW-0863">Zinc-finger</keyword>
<accession>A0A9Q1KP76</accession>
<dbReference type="GO" id="GO:0006355">
    <property type="term" value="P:regulation of DNA-templated transcription"/>
    <property type="evidence" value="ECO:0007669"/>
    <property type="project" value="InterPro"/>
</dbReference>
<dbReference type="OrthoDB" id="2162994at2759"/>
<evidence type="ECO:0000256" key="1">
    <source>
        <dbReference type="ARBA" id="ARBA00004123"/>
    </source>
</evidence>
<protein>
    <recommendedName>
        <fullName evidence="14">GATA-type domain-containing protein</fullName>
    </recommendedName>
</protein>
<evidence type="ECO:0000256" key="10">
    <source>
        <dbReference type="ARBA" id="ARBA00023242"/>
    </source>
</evidence>
<dbReference type="PANTHER" id="PTHR45658:SF18">
    <property type="entry name" value="PROTEIN GAT2"/>
    <property type="match status" value="1"/>
</dbReference>
<evidence type="ECO:0000256" key="12">
    <source>
        <dbReference type="PROSITE-ProRule" id="PRU00094"/>
    </source>
</evidence>
<evidence type="ECO:0000313" key="15">
    <source>
        <dbReference type="EMBL" id="KAJ8447169.1"/>
    </source>
</evidence>
<evidence type="ECO:0000256" key="4">
    <source>
        <dbReference type="ARBA" id="ARBA00022771"/>
    </source>
</evidence>
<comment type="caution">
    <text evidence="15">The sequence shown here is derived from an EMBL/GenBank/DDBJ whole genome shotgun (WGS) entry which is preliminary data.</text>
</comment>
<evidence type="ECO:0000256" key="6">
    <source>
        <dbReference type="ARBA" id="ARBA00023015"/>
    </source>
</evidence>
<dbReference type="EMBL" id="JAKOGI010000041">
    <property type="protein sequence ID" value="KAJ8447169.1"/>
    <property type="molecule type" value="Genomic_DNA"/>
</dbReference>
<feature type="domain" description="GATA-type" evidence="14">
    <location>
        <begin position="122"/>
        <end position="158"/>
    </location>
</feature>
<feature type="compositionally biased region" description="Basic and acidic residues" evidence="13">
    <location>
        <begin position="188"/>
        <end position="203"/>
    </location>
</feature>
<dbReference type="GO" id="GO:0043565">
    <property type="term" value="F:sequence-specific DNA binding"/>
    <property type="evidence" value="ECO:0007669"/>
    <property type="project" value="InterPro"/>
</dbReference>
<feature type="region of interest" description="Disordered" evidence="13">
    <location>
        <begin position="184"/>
        <end position="203"/>
    </location>
</feature>
<keyword evidence="8" id="KW-0010">Activator</keyword>
<dbReference type="PROSITE" id="PS50114">
    <property type="entry name" value="GATA_ZN_FINGER_2"/>
    <property type="match status" value="1"/>
</dbReference>
<dbReference type="GO" id="GO:0008270">
    <property type="term" value="F:zinc ion binding"/>
    <property type="evidence" value="ECO:0007669"/>
    <property type="project" value="UniProtKB-KW"/>
</dbReference>
<organism evidence="15 16">
    <name type="scientific">Carnegiea gigantea</name>
    <dbReference type="NCBI Taxonomy" id="171969"/>
    <lineage>
        <taxon>Eukaryota</taxon>
        <taxon>Viridiplantae</taxon>
        <taxon>Streptophyta</taxon>
        <taxon>Embryophyta</taxon>
        <taxon>Tracheophyta</taxon>
        <taxon>Spermatophyta</taxon>
        <taxon>Magnoliopsida</taxon>
        <taxon>eudicotyledons</taxon>
        <taxon>Gunneridae</taxon>
        <taxon>Pentapetalae</taxon>
        <taxon>Caryophyllales</taxon>
        <taxon>Cactineae</taxon>
        <taxon>Cactaceae</taxon>
        <taxon>Cactoideae</taxon>
        <taxon>Echinocereeae</taxon>
        <taxon>Carnegiea</taxon>
    </lineage>
</organism>
<dbReference type="FunFam" id="3.30.50.10:FF:000025">
    <property type="entry name" value="GATA transcription factor"/>
    <property type="match status" value="1"/>
</dbReference>
<evidence type="ECO:0000256" key="13">
    <source>
        <dbReference type="SAM" id="MobiDB-lite"/>
    </source>
</evidence>
<evidence type="ECO:0000256" key="3">
    <source>
        <dbReference type="ARBA" id="ARBA00022723"/>
    </source>
</evidence>
<evidence type="ECO:0000256" key="2">
    <source>
        <dbReference type="ARBA" id="ARBA00005694"/>
    </source>
</evidence>
<proteinExistence type="inferred from homology"/>
<evidence type="ECO:0000313" key="16">
    <source>
        <dbReference type="Proteomes" id="UP001153076"/>
    </source>
</evidence>
<keyword evidence="7" id="KW-0238">DNA-binding</keyword>
<gene>
    <name evidence="15" type="ORF">Cgig2_022898</name>
</gene>
<dbReference type="Proteomes" id="UP001153076">
    <property type="component" value="Unassembled WGS sequence"/>
</dbReference>
<keyword evidence="3" id="KW-0479">Metal-binding</keyword>
<dbReference type="PANTHER" id="PTHR45658">
    <property type="entry name" value="GATA TRANSCRIPTION FACTOR"/>
    <property type="match status" value="1"/>
</dbReference>
<dbReference type="CDD" id="cd00202">
    <property type="entry name" value="ZnF_GATA"/>
    <property type="match status" value="1"/>
</dbReference>
<evidence type="ECO:0000256" key="5">
    <source>
        <dbReference type="ARBA" id="ARBA00022833"/>
    </source>
</evidence>
<dbReference type="GO" id="GO:0005634">
    <property type="term" value="C:nucleus"/>
    <property type="evidence" value="ECO:0007669"/>
    <property type="project" value="UniProtKB-SubCell"/>
</dbReference>
<dbReference type="SMART" id="SM00401">
    <property type="entry name" value="ZnF_GATA"/>
    <property type="match status" value="1"/>
</dbReference>
<dbReference type="Gene3D" id="3.30.50.10">
    <property type="entry name" value="Erythroid Transcription Factor GATA-1, subunit A"/>
    <property type="match status" value="1"/>
</dbReference>
<keyword evidence="10" id="KW-0539">Nucleus</keyword>
<dbReference type="SUPFAM" id="SSF57716">
    <property type="entry name" value="Glucocorticoid receptor-like (DNA-binding domain)"/>
    <property type="match status" value="1"/>
</dbReference>
<comment type="function">
    <text evidence="11">Transcriptional activator that specifically binds 5'-GATA-3' or 5'-GAT-3' motifs within gene promoters. May be involved in the regulation of some light-responsive genes.</text>
</comment>
<reference evidence="15" key="1">
    <citation type="submission" date="2022-04" db="EMBL/GenBank/DDBJ databases">
        <title>Carnegiea gigantea Genome sequencing and assembly v2.</title>
        <authorList>
            <person name="Copetti D."/>
            <person name="Sanderson M.J."/>
            <person name="Burquez A."/>
            <person name="Wojciechowski M.F."/>
        </authorList>
    </citation>
    <scope>NUCLEOTIDE SEQUENCE</scope>
    <source>
        <strain evidence="15">SGP5-SGP5p</strain>
        <tissue evidence="15">Aerial part</tissue>
    </source>
</reference>
<evidence type="ECO:0000256" key="7">
    <source>
        <dbReference type="ARBA" id="ARBA00023125"/>
    </source>
</evidence>
<comment type="similarity">
    <text evidence="2">Belongs to the type IV zinc-finger family. Class A subfamily.</text>
</comment>